<accession>A0A9N8WZM8</accession>
<proteinExistence type="predicted"/>
<feature type="chain" id="PRO_5040473595" evidence="1">
    <location>
        <begin position="25"/>
        <end position="113"/>
    </location>
</feature>
<name>A0A9N8WZM8_9BURK</name>
<evidence type="ECO:0000256" key="1">
    <source>
        <dbReference type="SAM" id="SignalP"/>
    </source>
</evidence>
<feature type="signal peptide" evidence="1">
    <location>
        <begin position="1"/>
        <end position="24"/>
    </location>
</feature>
<protein>
    <submittedName>
        <fullName evidence="2">Uncharacterized protein</fullName>
    </submittedName>
</protein>
<organism evidence="2 3">
    <name type="scientific">Paraburkholderia saeva</name>
    <dbReference type="NCBI Taxonomy" id="2777537"/>
    <lineage>
        <taxon>Bacteria</taxon>
        <taxon>Pseudomonadati</taxon>
        <taxon>Pseudomonadota</taxon>
        <taxon>Betaproteobacteria</taxon>
        <taxon>Burkholderiales</taxon>
        <taxon>Burkholderiaceae</taxon>
        <taxon>Paraburkholderia</taxon>
    </lineage>
</organism>
<evidence type="ECO:0000313" key="3">
    <source>
        <dbReference type="Proteomes" id="UP000789704"/>
    </source>
</evidence>
<reference evidence="2" key="1">
    <citation type="submission" date="2021-04" db="EMBL/GenBank/DDBJ databases">
        <authorList>
            <person name="Vanwijnsberghe S."/>
        </authorList>
    </citation>
    <scope>NUCLEOTIDE SEQUENCE</scope>
    <source>
        <strain evidence="2">LMG 31841</strain>
    </source>
</reference>
<sequence>MTRNERSVALLFFTGLVGAGSVLAQSPVQVTSSQQYIPQNQFWQVNIESVTPRVLNCTISWTANQSYFFEAGNATNGNAGLLVPAYPGFGGAMNSHWESPKGLVNFNHTLLCH</sequence>
<keyword evidence="1" id="KW-0732">Signal</keyword>
<dbReference type="AlphaFoldDB" id="A0A9N8WZM8"/>
<comment type="caution">
    <text evidence="2">The sequence shown here is derived from an EMBL/GenBank/DDBJ whole genome shotgun (WGS) entry which is preliminary data.</text>
</comment>
<dbReference type="Proteomes" id="UP000789704">
    <property type="component" value="Unassembled WGS sequence"/>
</dbReference>
<gene>
    <name evidence="2" type="ORF">LMG31841_00245</name>
</gene>
<keyword evidence="3" id="KW-1185">Reference proteome</keyword>
<dbReference type="EMBL" id="CAJQZC010000001">
    <property type="protein sequence ID" value="CAG4886702.1"/>
    <property type="molecule type" value="Genomic_DNA"/>
</dbReference>
<evidence type="ECO:0000313" key="2">
    <source>
        <dbReference type="EMBL" id="CAG4886702.1"/>
    </source>
</evidence>